<evidence type="ECO:0000256" key="2">
    <source>
        <dbReference type="ARBA" id="ARBA00022723"/>
    </source>
</evidence>
<accession>A0A160N5G5</accession>
<sequence>MKLRPSRLSLLSLAFTLGVAAPHAMAWGPEGHAIVADIAQSHLDPAAAAQVRALLALEGYDRLDQIASWADQHRKEMPGTGGWHYVDIPLEAPDYRAARDCPRDNCIVAQLDHFTRVLADRSASPQARLEALKWVVHLAGDIHQPMHAVDHDDKGGNTVQVQFFGIGTNLHSVWDGRVIEHQLDLKLGPNYSIDRTAVAARAKQLEAGITPAELAQWAPAGTLATLDTRVVDWANESHHLARTVAYTDLAKPSGVAWSERYQAKAWPVIRERLEQGGVRLAEILDEALGSR</sequence>
<dbReference type="CDD" id="cd11010">
    <property type="entry name" value="S1-P1_nuclease"/>
    <property type="match status" value="1"/>
</dbReference>
<evidence type="ECO:0000256" key="3">
    <source>
        <dbReference type="ARBA" id="ARBA00022759"/>
    </source>
</evidence>
<dbReference type="Proteomes" id="UP000077255">
    <property type="component" value="Chromosome"/>
</dbReference>
<dbReference type="GO" id="GO:0006308">
    <property type="term" value="P:DNA catabolic process"/>
    <property type="evidence" value="ECO:0007669"/>
    <property type="project" value="InterPro"/>
</dbReference>
<evidence type="ECO:0000256" key="5">
    <source>
        <dbReference type="ARBA" id="ARBA00023157"/>
    </source>
</evidence>
<keyword evidence="9" id="KW-1185">Reference proteome</keyword>
<dbReference type="InterPro" id="IPR003154">
    <property type="entry name" value="S1/P1nuclease"/>
</dbReference>
<dbReference type="GO" id="GO:0046872">
    <property type="term" value="F:metal ion binding"/>
    <property type="evidence" value="ECO:0007669"/>
    <property type="project" value="UniProtKB-KW"/>
</dbReference>
<dbReference type="KEGG" id="dtx:ATSB10_35800"/>
<dbReference type="Gene3D" id="1.10.575.10">
    <property type="entry name" value="P1 Nuclease"/>
    <property type="match status" value="1"/>
</dbReference>
<dbReference type="SUPFAM" id="SSF48537">
    <property type="entry name" value="Phospholipase C/P1 nuclease"/>
    <property type="match status" value="1"/>
</dbReference>
<keyword evidence="4" id="KW-0378">Hydrolase</keyword>
<evidence type="ECO:0008006" key="10">
    <source>
        <dbReference type="Google" id="ProtNLM"/>
    </source>
</evidence>
<protein>
    <recommendedName>
        <fullName evidence="10">Endonuclease</fullName>
    </recommendedName>
</protein>
<proteinExistence type="predicted"/>
<keyword evidence="2" id="KW-0479">Metal-binding</keyword>
<keyword evidence="5" id="KW-1015">Disulfide bond</keyword>
<dbReference type="Pfam" id="PF02265">
    <property type="entry name" value="S1-P1_nuclease"/>
    <property type="match status" value="1"/>
</dbReference>
<dbReference type="GO" id="GO:0016788">
    <property type="term" value="F:hydrolase activity, acting on ester bonds"/>
    <property type="evidence" value="ECO:0007669"/>
    <property type="project" value="InterPro"/>
</dbReference>
<dbReference type="PANTHER" id="PTHR33146">
    <property type="entry name" value="ENDONUCLEASE 4"/>
    <property type="match status" value="1"/>
</dbReference>
<keyword evidence="1" id="KW-0540">Nuclease</keyword>
<evidence type="ECO:0000256" key="7">
    <source>
        <dbReference type="SAM" id="SignalP"/>
    </source>
</evidence>
<evidence type="ECO:0000256" key="1">
    <source>
        <dbReference type="ARBA" id="ARBA00022722"/>
    </source>
</evidence>
<evidence type="ECO:0000256" key="6">
    <source>
        <dbReference type="ARBA" id="ARBA00023180"/>
    </source>
</evidence>
<name>A0A160N5G5_9GAMM</name>
<dbReference type="InterPro" id="IPR008947">
    <property type="entry name" value="PLipase_C/P1_nuclease_dom_sf"/>
</dbReference>
<dbReference type="GO" id="GO:0003676">
    <property type="term" value="F:nucleic acid binding"/>
    <property type="evidence" value="ECO:0007669"/>
    <property type="project" value="InterPro"/>
</dbReference>
<dbReference type="EMBL" id="CP014841">
    <property type="protein sequence ID" value="AND71034.1"/>
    <property type="molecule type" value="Genomic_DNA"/>
</dbReference>
<keyword evidence="7" id="KW-0732">Signal</keyword>
<evidence type="ECO:0000313" key="8">
    <source>
        <dbReference type="EMBL" id="AND71034.1"/>
    </source>
</evidence>
<keyword evidence="3" id="KW-0255">Endonuclease</keyword>
<dbReference type="OrthoDB" id="267579at2"/>
<dbReference type="AlphaFoldDB" id="A0A160N5G5"/>
<dbReference type="PATRIC" id="fig|445710.3.peg.3579"/>
<gene>
    <name evidence="8" type="ORF">ATSB10_35800</name>
</gene>
<dbReference type="STRING" id="445710.ATSB10_35800"/>
<organism evidence="8 9">
    <name type="scientific">Dyella thiooxydans</name>
    <dbReference type="NCBI Taxonomy" id="445710"/>
    <lineage>
        <taxon>Bacteria</taxon>
        <taxon>Pseudomonadati</taxon>
        <taxon>Pseudomonadota</taxon>
        <taxon>Gammaproteobacteria</taxon>
        <taxon>Lysobacterales</taxon>
        <taxon>Rhodanobacteraceae</taxon>
        <taxon>Dyella</taxon>
    </lineage>
</organism>
<dbReference type="RefSeq" id="WP_063673998.1">
    <property type="nucleotide sequence ID" value="NZ_CP014841.1"/>
</dbReference>
<feature type="chain" id="PRO_5007818057" description="Endonuclease" evidence="7">
    <location>
        <begin position="27"/>
        <end position="291"/>
    </location>
</feature>
<keyword evidence="6" id="KW-0325">Glycoprotein</keyword>
<evidence type="ECO:0000313" key="9">
    <source>
        <dbReference type="Proteomes" id="UP000077255"/>
    </source>
</evidence>
<reference evidence="8 9" key="1">
    <citation type="submission" date="2016-02" db="EMBL/GenBank/DDBJ databases">
        <title>Complete genome sequencing and analysis of ATSB10, Dyella thiooxydans isolated from rhizosphere soil of sunflower (Helianthus annuus L.).</title>
        <authorList>
            <person name="Lee Y."/>
            <person name="Hwangbo K."/>
            <person name="Chung H."/>
            <person name="Yoo J."/>
            <person name="Kim K.Y."/>
            <person name="Sa T.M."/>
            <person name="Um Y."/>
            <person name="Madhaiyan M."/>
        </authorList>
    </citation>
    <scope>NUCLEOTIDE SEQUENCE [LARGE SCALE GENOMIC DNA]</scope>
    <source>
        <strain evidence="8 9">ATSB10</strain>
    </source>
</reference>
<evidence type="ECO:0000256" key="4">
    <source>
        <dbReference type="ARBA" id="ARBA00022801"/>
    </source>
</evidence>
<feature type="signal peptide" evidence="7">
    <location>
        <begin position="1"/>
        <end position="26"/>
    </location>
</feature>
<dbReference type="GO" id="GO:0004519">
    <property type="term" value="F:endonuclease activity"/>
    <property type="evidence" value="ECO:0007669"/>
    <property type="project" value="UniProtKB-KW"/>
</dbReference>
<dbReference type="PANTHER" id="PTHR33146:SF26">
    <property type="entry name" value="ENDONUCLEASE 4"/>
    <property type="match status" value="1"/>
</dbReference>